<evidence type="ECO:0000313" key="2">
    <source>
        <dbReference type="Proteomes" id="UP000006564"/>
    </source>
</evidence>
<gene>
    <name evidence="1" type="ORF">AO090102000012</name>
</gene>
<dbReference type="EMBL" id="BA000052">
    <property type="protein sequence ID" value="BAE61128.1"/>
    <property type="molecule type" value="Genomic_DNA"/>
</dbReference>
<protein>
    <submittedName>
        <fullName evidence="1">DNA, SC102</fullName>
    </submittedName>
</protein>
<accession>Q2UBD7</accession>
<dbReference type="HOGENOM" id="CLU_1562548_0_0_1"/>
<dbReference type="EMBL" id="AP007162">
    <property type="protein sequence ID" value="BAE61128.1"/>
    <property type="molecule type" value="Genomic_DNA"/>
</dbReference>
<sequence>MLLMNSPGLPLNLPMKFSSPLTVKLQTLQNQFDLGICRFEYMLGHNRWVHPECFSHSLQGCFVCVFYRTIINHTTSRESFRKSIIDVIPGYTSRSSKEKPVLIISDIATEQDLPLLRRFHDCNVLNRSAVAEPLSLSIYYAGSKYVTSHSVLLCGVNNCDIRSKTLFSRLATVSLYAPN</sequence>
<dbReference type="VEuPathDB" id="FungiDB:AO090102000012"/>
<dbReference type="GeneID" id="5994306"/>
<organism evidence="1 2">
    <name type="scientific">Aspergillus oryzae (strain ATCC 42149 / RIB 40)</name>
    <name type="common">Yellow koji mold</name>
    <dbReference type="NCBI Taxonomy" id="510516"/>
    <lineage>
        <taxon>Eukaryota</taxon>
        <taxon>Fungi</taxon>
        <taxon>Dikarya</taxon>
        <taxon>Ascomycota</taxon>
        <taxon>Pezizomycotina</taxon>
        <taxon>Eurotiomycetes</taxon>
        <taxon>Eurotiomycetidae</taxon>
        <taxon>Eurotiales</taxon>
        <taxon>Aspergillaceae</taxon>
        <taxon>Aspergillus</taxon>
        <taxon>Aspergillus subgen. Circumdati</taxon>
    </lineage>
</organism>
<name>Q2UBD7_ASPOR</name>
<reference evidence="1 2" key="1">
    <citation type="journal article" date="2005" name="Nature">
        <title>Genome sequencing and analysis of Aspergillus oryzae.</title>
        <authorList>
            <person name="Machida M."/>
            <person name="Asai K."/>
            <person name="Sano M."/>
            <person name="Tanaka T."/>
            <person name="Kumagai T."/>
            <person name="Terai G."/>
            <person name="Kusumoto K."/>
            <person name="Arima T."/>
            <person name="Akita O."/>
            <person name="Kashiwagi Y."/>
            <person name="Abe K."/>
            <person name="Gomi K."/>
            <person name="Horiuchi H."/>
            <person name="Kitamoto K."/>
            <person name="Kobayashi T."/>
            <person name="Takeuchi M."/>
            <person name="Denning D.W."/>
            <person name="Galagan J.E."/>
            <person name="Nierman W.C."/>
            <person name="Yu J."/>
            <person name="Archer D.B."/>
            <person name="Bennett J.W."/>
            <person name="Bhatnagar D."/>
            <person name="Cleveland T.E."/>
            <person name="Fedorova N.D."/>
            <person name="Gotoh O."/>
            <person name="Horikawa H."/>
            <person name="Hosoyama A."/>
            <person name="Ichinomiya M."/>
            <person name="Igarashi R."/>
            <person name="Iwashita K."/>
            <person name="Juvvadi P.R."/>
            <person name="Kato M."/>
            <person name="Kato Y."/>
            <person name="Kin T."/>
            <person name="Kokubun A."/>
            <person name="Maeda H."/>
            <person name="Maeyama N."/>
            <person name="Maruyama J."/>
            <person name="Nagasaki H."/>
            <person name="Nakajima T."/>
            <person name="Oda K."/>
            <person name="Okada K."/>
            <person name="Paulsen I."/>
            <person name="Sakamoto K."/>
            <person name="Sawano T."/>
            <person name="Takahashi M."/>
            <person name="Takase K."/>
            <person name="Terabayashi Y."/>
            <person name="Wortman J."/>
            <person name="Yamada O."/>
            <person name="Yamagata Y."/>
            <person name="Anazawa H."/>
            <person name="Hata Y."/>
            <person name="Koide Y."/>
            <person name="Komori T."/>
            <person name="Koyama Y."/>
            <person name="Minetoki T."/>
            <person name="Suharnan S."/>
            <person name="Tanaka A."/>
            <person name="Isono K."/>
            <person name="Kuhara S."/>
            <person name="Ogasawara N."/>
            <person name="Kikuchi H."/>
        </authorList>
    </citation>
    <scope>NUCLEOTIDE SEQUENCE [LARGE SCALE GENOMIC DNA]</scope>
    <source>
        <strain evidence="2">ATCC 42149 / RIB 40</strain>
    </source>
</reference>
<dbReference type="Proteomes" id="UP000006564">
    <property type="component" value="Chromosome 4"/>
</dbReference>
<dbReference type="RefSeq" id="XP_023091639.1">
    <property type="nucleotide sequence ID" value="XM_023237022.1"/>
</dbReference>
<dbReference type="AlphaFoldDB" id="Q2UBD7"/>
<keyword evidence="2" id="KW-1185">Reference proteome</keyword>
<evidence type="ECO:0000313" key="1">
    <source>
        <dbReference type="EMBL" id="BAE61128.1"/>
    </source>
</evidence>
<dbReference type="KEGG" id="aor:AO090102000012"/>
<proteinExistence type="predicted"/>